<organism evidence="2 3">
    <name type="scientific">Pseudoclavibacter helvolus</name>
    <dbReference type="NCBI Taxonomy" id="255205"/>
    <lineage>
        <taxon>Bacteria</taxon>
        <taxon>Bacillati</taxon>
        <taxon>Actinomycetota</taxon>
        <taxon>Actinomycetes</taxon>
        <taxon>Micrococcales</taxon>
        <taxon>Microbacteriaceae</taxon>
        <taxon>Pseudoclavibacter</taxon>
    </lineage>
</organism>
<accession>A0A7W4YEL7</accession>
<comment type="caution">
    <text evidence="2">The sequence shown here is derived from an EMBL/GenBank/DDBJ whole genome shotgun (WGS) entry which is preliminary data.</text>
</comment>
<dbReference type="RefSeq" id="WP_183624125.1">
    <property type="nucleotide sequence ID" value="NZ_JACHWJ010000002.1"/>
</dbReference>
<evidence type="ECO:0000313" key="3">
    <source>
        <dbReference type="Proteomes" id="UP000545286"/>
    </source>
</evidence>
<sequence>MESQEHDRADARMHAFTTRDGQNAGISARELYGGDYGRPHRGVFTTRPVESAVDYARAFSPRMRDWHALGDTTAARLWGLPLTRRFDAETTVHIVVPSGRNKPRGAGIRARSIQASNWARTMEFGVSLATPPLTWALLARVLTARELVTVGDALVTSSRSYRGINRPYDPTVSENPYDPVPPLAELVELQAVADSWGRTVGATRMRAALTLIRPGAESPMETLTRLLILDAGFREPAVGYRVLDGGAFVGRVDLAYPEAKVAVEYDGEYHWEKKQAMEDLARINRLQQAGWTVIRVTNRDLANPTAFFSQLRTALRRSRAS</sequence>
<dbReference type="Proteomes" id="UP000545286">
    <property type="component" value="Unassembled WGS sequence"/>
</dbReference>
<dbReference type="Gene3D" id="3.40.960.10">
    <property type="entry name" value="VSR Endonuclease"/>
    <property type="match status" value="1"/>
</dbReference>
<feature type="domain" description="DUF559" evidence="1">
    <location>
        <begin position="252"/>
        <end position="305"/>
    </location>
</feature>
<keyword evidence="3" id="KW-1185">Reference proteome</keyword>
<dbReference type="InterPro" id="IPR011335">
    <property type="entry name" value="Restrct_endonuc-II-like"/>
</dbReference>
<evidence type="ECO:0000313" key="2">
    <source>
        <dbReference type="EMBL" id="MBB2957362.1"/>
    </source>
</evidence>
<name>A0A7W4YEL7_9MICO</name>
<evidence type="ECO:0000259" key="1">
    <source>
        <dbReference type="Pfam" id="PF04480"/>
    </source>
</evidence>
<reference evidence="2 3" key="1">
    <citation type="submission" date="2020-08" db="EMBL/GenBank/DDBJ databases">
        <title>Sequencing the genomes of 1000 actinobacteria strains.</title>
        <authorList>
            <person name="Klenk H.-P."/>
        </authorList>
    </citation>
    <scope>NUCLEOTIDE SEQUENCE [LARGE SCALE GENOMIC DNA]</scope>
    <source>
        <strain evidence="2 3">DSM 20419</strain>
    </source>
</reference>
<dbReference type="AlphaFoldDB" id="A0A7W4YEL7"/>
<dbReference type="EMBL" id="JACHWJ010000002">
    <property type="protein sequence ID" value="MBB2957362.1"/>
    <property type="molecule type" value="Genomic_DNA"/>
</dbReference>
<dbReference type="SUPFAM" id="SSF52980">
    <property type="entry name" value="Restriction endonuclease-like"/>
    <property type="match status" value="1"/>
</dbReference>
<gene>
    <name evidence="2" type="ORF">FHX72_001499</name>
</gene>
<dbReference type="InterPro" id="IPR007569">
    <property type="entry name" value="DUF559"/>
</dbReference>
<dbReference type="Pfam" id="PF04480">
    <property type="entry name" value="DUF559"/>
    <property type="match status" value="1"/>
</dbReference>
<proteinExistence type="predicted"/>
<protein>
    <recommendedName>
        <fullName evidence="1">DUF559 domain-containing protein</fullName>
    </recommendedName>
</protein>